<reference evidence="2" key="1">
    <citation type="journal article" date="2019" name="Int. J. Syst. Evol. Microbiol.">
        <title>The Global Catalogue of Microorganisms (GCM) 10K type strain sequencing project: providing services to taxonomists for standard genome sequencing and annotation.</title>
        <authorList>
            <consortium name="The Broad Institute Genomics Platform"/>
            <consortium name="The Broad Institute Genome Sequencing Center for Infectious Disease"/>
            <person name="Wu L."/>
            <person name="Ma J."/>
        </authorList>
    </citation>
    <scope>NUCLEOTIDE SEQUENCE [LARGE SCALE GENOMIC DNA]</scope>
    <source>
        <strain evidence="2">JCM 3106</strain>
    </source>
</reference>
<protein>
    <submittedName>
        <fullName evidence="1">Uncharacterized protein</fullName>
    </submittedName>
</protein>
<evidence type="ECO:0000313" key="2">
    <source>
        <dbReference type="Proteomes" id="UP001499930"/>
    </source>
</evidence>
<dbReference type="EMBL" id="BAAAWD010000015">
    <property type="protein sequence ID" value="GAA3026153.1"/>
    <property type="molecule type" value="Genomic_DNA"/>
</dbReference>
<keyword evidence="2" id="KW-1185">Reference proteome</keyword>
<comment type="caution">
    <text evidence="1">The sequence shown here is derived from an EMBL/GenBank/DDBJ whole genome shotgun (WGS) entry which is preliminary data.</text>
</comment>
<gene>
    <name evidence="1" type="ORF">GCM10017559_60020</name>
</gene>
<name>A0ABP6L1H2_9ACTN</name>
<proteinExistence type="predicted"/>
<organism evidence="1 2">
    <name type="scientific">Streptosporangium longisporum</name>
    <dbReference type="NCBI Taxonomy" id="46187"/>
    <lineage>
        <taxon>Bacteria</taxon>
        <taxon>Bacillati</taxon>
        <taxon>Actinomycetota</taxon>
        <taxon>Actinomycetes</taxon>
        <taxon>Streptosporangiales</taxon>
        <taxon>Streptosporangiaceae</taxon>
        <taxon>Streptosporangium</taxon>
    </lineage>
</organism>
<evidence type="ECO:0000313" key="1">
    <source>
        <dbReference type="EMBL" id="GAA3026153.1"/>
    </source>
</evidence>
<dbReference type="Proteomes" id="UP001499930">
    <property type="component" value="Unassembled WGS sequence"/>
</dbReference>
<accession>A0ABP6L1H2</accession>
<sequence>MLAGIGSVSATLMAVSSPVLVAVMVYSMIDPGSGSPPPTTVADLVAWMFAWRRATWAKIAWGQ</sequence>